<reference evidence="1 2" key="3">
    <citation type="journal article" date="2006" name="Nature">
        <title>The DNA sequence and biological annotation of human chromosome 1.</title>
        <authorList>
            <person name="Gregory S.G."/>
            <person name="Barlow K.F."/>
            <person name="McLay K.E."/>
            <person name="Kaul R."/>
            <person name="Swarbreck D."/>
            <person name="Dunham A."/>
            <person name="Scott C.E."/>
            <person name="Howe K.L."/>
            <person name="Woodfine K."/>
            <person name="Spencer C.C."/>
            <person name="Jones M.C."/>
            <person name="Gillson C."/>
            <person name="Searle S."/>
            <person name="Zhou Y."/>
            <person name="Kokocinski F."/>
            <person name="McDonald L."/>
            <person name="Evans R."/>
            <person name="Phillips K."/>
            <person name="Atkinson A."/>
            <person name="Cooper R."/>
            <person name="Jones C."/>
            <person name="Hall R.E."/>
            <person name="Andrews T.D."/>
            <person name="Lloyd C."/>
            <person name="Ainscough R."/>
            <person name="Almeida J.P."/>
            <person name="Ambrose K.D."/>
            <person name="Anderson F."/>
            <person name="Andrew R.W."/>
            <person name="Ashwell R.I."/>
            <person name="Aubin K."/>
            <person name="Babbage A.K."/>
            <person name="Bagguley C.L."/>
            <person name="Bailey J."/>
            <person name="Beasley H."/>
            <person name="Bethel G."/>
            <person name="Bird C.P."/>
            <person name="Bray-Allen S."/>
            <person name="Brown J.Y."/>
            <person name="Brown A.J."/>
            <person name="Buckley D."/>
            <person name="Burton J."/>
            <person name="Bye J."/>
            <person name="Carder C."/>
            <person name="Chapman J.C."/>
            <person name="Clark S.Y."/>
            <person name="Clarke G."/>
            <person name="Clee C."/>
            <person name="Cobley V."/>
            <person name="Collier R.E."/>
            <person name="Corby N."/>
            <person name="Coville G.J."/>
            <person name="Davies J."/>
            <person name="Deadman R."/>
            <person name="Dunn M."/>
            <person name="Earthrowl M."/>
            <person name="Ellington A.G."/>
            <person name="Errington H."/>
            <person name="Frankish A."/>
            <person name="Frankland J."/>
            <person name="French L."/>
            <person name="Garner P."/>
            <person name="Garnett J."/>
            <person name="Gay L."/>
            <person name="Ghori M.R."/>
            <person name="Gibson R."/>
            <person name="Gilby L.M."/>
            <person name="Gillett W."/>
            <person name="Glithero R.J."/>
            <person name="Grafham D.V."/>
            <person name="Griffiths C."/>
            <person name="Griffiths-Jones S."/>
            <person name="Grocock R."/>
            <person name="Hammond S."/>
            <person name="Harrison E.S."/>
            <person name="Hart E."/>
            <person name="Haugen E."/>
            <person name="Heath P.D."/>
            <person name="Holmes S."/>
            <person name="Holt K."/>
            <person name="Howden P.J."/>
            <person name="Hunt A.R."/>
            <person name="Hunt S.E."/>
            <person name="Hunter G."/>
            <person name="Isherwood J."/>
            <person name="James R."/>
            <person name="Johnson C."/>
            <person name="Johnson D."/>
            <person name="Joy A."/>
            <person name="Kay M."/>
            <person name="Kershaw J.K."/>
            <person name="Kibukawa M."/>
            <person name="Kimberley A.M."/>
            <person name="King A."/>
            <person name="Knights A.J."/>
            <person name="Lad H."/>
            <person name="Laird G."/>
            <person name="Lawlor S."/>
            <person name="Leongamornlert D.A."/>
            <person name="Lloyd D.M."/>
            <person name="Loveland J."/>
            <person name="Lovell J."/>
            <person name="Lush M.J."/>
            <person name="Lyne R."/>
            <person name="Martin S."/>
            <person name="Mashreghi-Mohammadi M."/>
            <person name="Matthews L."/>
            <person name="Matthews N.S."/>
            <person name="McLaren S."/>
            <person name="Milne S."/>
            <person name="Mistry S."/>
            <person name="Moore M.J."/>
            <person name="Nickerson T."/>
            <person name="O'Dell C.N."/>
            <person name="Oliver K."/>
            <person name="Palmeiri A."/>
            <person name="Palmer S.A."/>
            <person name="Parker A."/>
            <person name="Patel D."/>
            <person name="Pearce A.V."/>
            <person name="Peck A.I."/>
            <person name="Pelan S."/>
            <person name="Phelps K."/>
            <person name="Phillimore B.J."/>
            <person name="Plumb R."/>
            <person name="Rajan J."/>
            <person name="Raymond C."/>
            <person name="Rouse G."/>
            <person name="Saenphimmachak C."/>
            <person name="Sehra H.K."/>
            <person name="Sheridan E."/>
            <person name="Shownkeen R."/>
            <person name="Sims S."/>
            <person name="Skuce C.D."/>
            <person name="Smith M."/>
            <person name="Steward C."/>
            <person name="Subramanian S."/>
            <person name="Sycamore N."/>
            <person name="Tracey A."/>
            <person name="Tromans A."/>
            <person name="Van Helmond Z."/>
            <person name="Wall M."/>
            <person name="Wallis J.M."/>
            <person name="White S."/>
            <person name="Whitehead S.L."/>
            <person name="Wilkinson J.E."/>
            <person name="Willey D.L."/>
            <person name="Williams H."/>
            <person name="Wilming L."/>
            <person name="Wray P.W."/>
            <person name="Wu Z."/>
            <person name="Coulson A."/>
            <person name="Vaudin M."/>
            <person name="Sulston J.E."/>
            <person name="Durbin R."/>
            <person name="Hubbard T."/>
            <person name="Wooster R."/>
            <person name="Dunham I."/>
            <person name="Carter N.P."/>
            <person name="McVean G."/>
            <person name="Ross M.T."/>
            <person name="Harrow J."/>
            <person name="Olson M.V."/>
            <person name="Beck S."/>
            <person name="Rogers J."/>
            <person name="Bentley D.R."/>
            <person name="Banerjee R."/>
            <person name="Bryant S.P."/>
            <person name="Burford D.C."/>
            <person name="Burrill W.D."/>
            <person name="Clegg S.M."/>
            <person name="Dhami P."/>
            <person name="Dovey O."/>
            <person name="Faulkner L.M."/>
            <person name="Gribble S.M."/>
            <person name="Langford C.F."/>
            <person name="Pandian R.D."/>
            <person name="Porter K.M."/>
            <person name="Prigmore E."/>
        </authorList>
    </citation>
    <scope>NUCLEOTIDE SEQUENCE [LARGE SCALE GENOMIC DNA]</scope>
</reference>
<reference evidence="1" key="4">
    <citation type="submission" date="2025-08" db="UniProtKB">
        <authorList>
            <consortium name="Ensembl"/>
        </authorList>
    </citation>
    <scope>IDENTIFICATION</scope>
</reference>
<reference evidence="1 2" key="1">
    <citation type="journal article" date="2001" name="Nature">
        <title>Initial sequencing and analysis of the human genome.</title>
        <authorList>
            <consortium name="International Human Genome Sequencing Consortium"/>
            <person name="Lander E.S."/>
            <person name="Linton L.M."/>
            <person name="Birren B."/>
            <person name="Nusbaum C."/>
            <person name="Zody M.C."/>
            <person name="Baldwin J."/>
            <person name="Devon K."/>
            <person name="Dewar K."/>
            <person name="Doyle M."/>
            <person name="FitzHugh W."/>
            <person name="Funke R."/>
            <person name="Gage D."/>
            <person name="Harris K."/>
            <person name="Heaford A."/>
            <person name="Howland J."/>
            <person name="Kann L."/>
            <person name="Lehoczky J."/>
            <person name="LeVine R."/>
            <person name="McEwan P."/>
            <person name="McKernan K."/>
            <person name="Meldrim J."/>
            <person name="Mesirov J.P."/>
            <person name="Miranda C."/>
            <person name="Morris W."/>
            <person name="Naylor J."/>
            <person name="Raymond C."/>
            <person name="Rosetti M."/>
            <person name="Santos R."/>
            <person name="Sheridan A."/>
            <person name="Sougnez C."/>
            <person name="Stange-Thomann N."/>
            <person name="Stojanovic N."/>
            <person name="Subramanian A."/>
            <person name="Wyman D."/>
            <person name="Rogers J."/>
            <person name="Sulston J."/>
            <person name="Ainscough R."/>
            <person name="Beck S."/>
            <person name="Bentley D."/>
            <person name="Burton J."/>
            <person name="Clee C."/>
            <person name="Carter N."/>
            <person name="Coulson A."/>
            <person name="Deadman R."/>
            <person name="Deloukas P."/>
            <person name="Dunham A."/>
            <person name="Dunham I."/>
            <person name="Durbin R."/>
            <person name="French L."/>
            <person name="Grafham D."/>
            <person name="Gregory S."/>
            <person name="Hubbard T."/>
            <person name="Humphray S."/>
            <person name="Hunt A."/>
            <person name="Jones M."/>
            <person name="Lloyd C."/>
            <person name="McMurray A."/>
            <person name="Matthews L."/>
            <person name="Mercer S."/>
            <person name="Milne S."/>
            <person name="Mullikin J.C."/>
            <person name="Mungall A."/>
            <person name="Plumb R."/>
            <person name="Ross M."/>
            <person name="Shownkeen R."/>
            <person name="Sims S."/>
            <person name="Waterston R.H."/>
            <person name="Wilson R.K."/>
            <person name="Hillier L.W."/>
            <person name="McPherson J.D."/>
            <person name="Marra M.A."/>
            <person name="Mardis E.R."/>
            <person name="Fulton L.A."/>
            <person name="Chinwalla A.T."/>
            <person name="Pepin K.H."/>
            <person name="Gish W.R."/>
            <person name="Chissoe S.L."/>
            <person name="Wendl M.C."/>
            <person name="Delehaunty K.D."/>
            <person name="Miner T.L."/>
            <person name="Delehaunty A."/>
            <person name="Kramer J.B."/>
            <person name="Cook L.L."/>
            <person name="Fulton R.S."/>
            <person name="Johnson D.L."/>
            <person name="Minx P.J."/>
            <person name="Clifton S.W."/>
            <person name="Hawkins T."/>
            <person name="Branscomb E."/>
            <person name="Predki P."/>
            <person name="Richardson P."/>
            <person name="Wenning S."/>
            <person name="Slezak T."/>
            <person name="Doggett N."/>
            <person name="Cheng J.F."/>
            <person name="Olsen A."/>
            <person name="Lucas S."/>
            <person name="Elkin C."/>
            <person name="Uberbacher E."/>
            <person name="Frazier M."/>
            <person name="Gibbs R.A."/>
            <person name="Muzny D.M."/>
            <person name="Scherer S.E."/>
            <person name="Bouck J.B."/>
            <person name="Sodergren E.J."/>
            <person name="Worley K.C."/>
            <person name="Rives C.M."/>
            <person name="Gorrell J.H."/>
            <person name="Metzker M.L."/>
            <person name="Naylor S.L."/>
            <person name="Kucherlapati R.S."/>
            <person name="Nelson D.L."/>
            <person name="Weinstock G.M."/>
            <person name="Sakaki Y."/>
            <person name="Fujiyama A."/>
            <person name="Hattori M."/>
            <person name="Yada T."/>
            <person name="Toyoda A."/>
            <person name="Itoh T."/>
            <person name="Kawagoe C."/>
            <person name="Watanabe H."/>
            <person name="Totoki Y."/>
            <person name="Taylor T."/>
            <person name="Weissenbach J."/>
            <person name="Heilig R."/>
            <person name="Saurin W."/>
            <person name="Artiguenave F."/>
            <person name="Brottier P."/>
            <person name="Bruls T."/>
            <person name="Pelletier E."/>
            <person name="Robert C."/>
            <person name="Wincker P."/>
            <person name="Smith D.R."/>
            <person name="Doucette-Stamm L."/>
            <person name="Rubenfield M."/>
            <person name="Weinstock K."/>
            <person name="Lee H.M."/>
            <person name="Dubois J."/>
            <person name="Rosenthal A."/>
            <person name="Platzer M."/>
            <person name="Nyakatura G."/>
            <person name="Taudien S."/>
            <person name="Rump A."/>
            <person name="Yang H."/>
            <person name="Yu J."/>
            <person name="Wang J."/>
            <person name="Huang G."/>
            <person name="Gu J."/>
            <person name="Hood L."/>
            <person name="Rowen L."/>
            <person name="Madan A."/>
            <person name="Qin S."/>
            <person name="Davis R.W."/>
            <person name="Federspiel N.A."/>
            <person name="Abola A.P."/>
            <person name="Proctor M.J."/>
            <person name="Myers R.M."/>
            <person name="Schmutz J."/>
            <person name="Dickson M."/>
            <person name="Grimwood J."/>
            <person name="Cox D.R."/>
            <person name="Olson M.V."/>
            <person name="Kaul R."/>
            <person name="Raymond C."/>
            <person name="Shimizu N."/>
            <person name="Kawasaki K."/>
            <person name="Minoshima S."/>
            <person name="Evans G.A."/>
            <person name="Athanasiou M."/>
            <person name="Schultz R."/>
            <person name="Roe B.A."/>
            <person name="Chen F."/>
            <person name="Pan H."/>
            <person name="Ramser J."/>
            <person name="Lehrach H."/>
            <person name="Reinhardt R."/>
            <person name="McCombie W.R."/>
            <person name="de la Bastide M."/>
            <person name="Dedhia N."/>
            <person name="Blocker H."/>
            <person name="Hornischer K."/>
            <person name="Nordsiek G."/>
            <person name="Agarwala R."/>
            <person name="Aravind L."/>
            <person name="Bailey J.A."/>
            <person name="Bateman A."/>
            <person name="Batzoglou S."/>
            <person name="Birney E."/>
            <person name="Bork P."/>
            <person name="Brown D.G."/>
            <person name="Burge C.B."/>
            <person name="Cerutti L."/>
            <person name="Chen H.C."/>
            <person name="Church D."/>
            <person name="Clamp M."/>
            <person name="Copley R.R."/>
            <person name="Doerks T."/>
            <person name="Eddy S.R."/>
            <person name="Eichler E.E."/>
            <person name="Furey T.S."/>
            <person name="Galagan J."/>
            <person name="Gilbert J.G."/>
            <person name="Harmon C."/>
            <person name="Hayashizaki Y."/>
            <person name="Haussler D."/>
            <person name="Hermjakob H."/>
            <person name="Hokamp K."/>
            <person name="Jang W."/>
            <person name="Johnson L.S."/>
            <person name="Jones T.A."/>
            <person name="Kasif S."/>
            <person name="Kaspryzk A."/>
            <person name="Kennedy S."/>
            <person name="Kent W.J."/>
            <person name="Kitts P."/>
            <person name="Koonin E.V."/>
            <person name="Korf I."/>
            <person name="Kulp D."/>
            <person name="Lancet D."/>
            <person name="Lowe T.M."/>
            <person name="McLysaght A."/>
            <person name="Mikkelsen T."/>
            <person name="Moran J.V."/>
            <person name="Mulder N."/>
            <person name="Pollara V.J."/>
            <person name="Ponting C.P."/>
            <person name="Schuler G."/>
            <person name="Schultz J."/>
            <person name="Slater G."/>
            <person name="Smit A.F."/>
            <person name="Stupka E."/>
            <person name="Szustakowski J."/>
            <person name="Thierry-Mieg D."/>
            <person name="Thierry-Mieg J."/>
            <person name="Wagner L."/>
            <person name="Wallis J."/>
            <person name="Wheeler R."/>
            <person name="Williams A."/>
            <person name="Wolf Y.I."/>
            <person name="Wolfe K.H."/>
            <person name="Yang S.P."/>
            <person name="Yeh R.F."/>
            <person name="Collins F."/>
            <person name="Guyer M.S."/>
            <person name="Peterson J."/>
            <person name="Felsenfeld A."/>
            <person name="Wetterstrand K.A."/>
            <person name="Patrinos A."/>
            <person name="Morgan M.J."/>
            <person name="de Jong P."/>
            <person name="Catanese J.J."/>
            <person name="Osoegawa K."/>
            <person name="Shizuya H."/>
            <person name="Choi S."/>
            <person name="Chen Y.J."/>
        </authorList>
    </citation>
    <scope>NUCLEOTIDE SEQUENCE [LARGE SCALE GENOMIC DNA]</scope>
</reference>
<evidence type="ECO:0000313" key="1">
    <source>
        <dbReference type="Ensembl" id="ENSP00000496173.1"/>
    </source>
</evidence>
<sequence>MEKTQETVQRILLEPYKYLLQLPESRCDAQAGVQWCSLGSLQPPPPGFKGFSCPSLPSSWDYRLEGWRAVV</sequence>
<name>A0A2R8Y7P7_HUMAN</name>
<protein>
    <submittedName>
        <fullName evidence="1">Uncharacterized protein</fullName>
    </submittedName>
</protein>
<dbReference type="EMBL" id="FO393422">
    <property type="status" value="NOT_ANNOTATED_CDS"/>
    <property type="molecule type" value="Genomic_DNA"/>
</dbReference>
<dbReference type="EMBL" id="KF455168">
    <property type="status" value="NOT_ANNOTATED_CDS"/>
    <property type="molecule type" value="Genomic_DNA"/>
</dbReference>
<dbReference type="AlphaFoldDB" id="A0A2R8Y7P7"/>
<keyword evidence="2" id="KW-1185">Reference proteome</keyword>
<dbReference type="Bgee" id="ENSG00000285053">
    <property type="expression patterns" value="Expressed in cortical plate and 105 other cell types or tissues"/>
</dbReference>
<accession>A0A2R8Y7P7</accession>
<reference evidence="1" key="5">
    <citation type="submission" date="2025-09" db="UniProtKB">
        <authorList>
            <consortium name="Ensembl"/>
        </authorList>
    </citation>
    <scope>IDENTIFICATION</scope>
</reference>
<evidence type="ECO:0000313" key="2">
    <source>
        <dbReference type="Proteomes" id="UP000005640"/>
    </source>
</evidence>
<dbReference type="VEuPathDB" id="HostDB:ENSG00000285053"/>
<dbReference type="EMBL" id="AL391994">
    <property type="status" value="NOT_ANNOTATED_CDS"/>
    <property type="molecule type" value="Genomic_DNA"/>
</dbReference>
<proteinExistence type="predicted"/>
<reference evidence="1 2" key="2">
    <citation type="journal article" date="2004" name="Nature">
        <title>Finishing the euchromatic sequence of the human genome.</title>
        <authorList>
            <consortium name="International Human Genome Sequencing Consortium"/>
        </authorList>
    </citation>
    <scope>NUCLEOTIDE SEQUENCE [LARGE SCALE GENOMIC DNA]</scope>
</reference>
<dbReference type="MassIVE" id="A0A2R8Y7P7"/>
<dbReference type="Proteomes" id="UP000005640">
    <property type="component" value="Chromosome 1"/>
</dbReference>
<dbReference type="ExpressionAtlas" id="A0A2R8Y7P7">
    <property type="expression patterns" value="baseline and differential"/>
</dbReference>
<dbReference type="ChiTaRS" id="TBCE">
    <property type="organism name" value="human"/>
</dbReference>
<dbReference type="Ensembl" id="ENST00000644680.1">
    <property type="protein sequence ID" value="ENSP00000496173.1"/>
    <property type="gene ID" value="ENSG00000285053.1"/>
</dbReference>
<dbReference type="GeneCards" id="ENSG00000285053"/>
<dbReference type="OrthoDB" id="5273213at2759"/>
<organism evidence="1 2">
    <name type="scientific">Homo sapiens</name>
    <name type="common">Human</name>
    <dbReference type="NCBI Taxonomy" id="9606"/>
    <lineage>
        <taxon>Eukaryota</taxon>
        <taxon>Metazoa</taxon>
        <taxon>Chordata</taxon>
        <taxon>Craniata</taxon>
        <taxon>Vertebrata</taxon>
        <taxon>Euteleostomi</taxon>
        <taxon>Mammalia</taxon>
        <taxon>Eutheria</taxon>
        <taxon>Euarchontoglires</taxon>
        <taxon>Primates</taxon>
        <taxon>Haplorrhini</taxon>
        <taxon>Catarrhini</taxon>
        <taxon>Hominidae</taxon>
        <taxon>Homo</taxon>
    </lineage>
</organism>
<dbReference type="PANTHER" id="PTHR46254">
    <property type="entry name" value="PROTEIN GVQW1-RELATED"/>
    <property type="match status" value="1"/>
</dbReference>
<dbReference type="EMBL" id="AL357556">
    <property type="status" value="NOT_ANNOTATED_CDS"/>
    <property type="molecule type" value="Genomic_DNA"/>
</dbReference>